<keyword evidence="5" id="KW-1185">Reference proteome</keyword>
<proteinExistence type="predicted"/>
<dbReference type="AlphaFoldDB" id="U2L1V1"/>
<sequence length="165" mass="18834">MKEILSSLKPVVYYALILYSSSIVSALFAHAPFPLPFIPSERDIVILCRLALAFLIANAVYRTTSPLELREAVESIERGVVRIFRQRAEYRRLLFSESLSLLIVLIPEVFAVWQAVFRAWKARCGKKGVRMVLTLFPVFISVCMKHTYIMSLALKARKLQKIDNG</sequence>
<reference evidence="4 5" key="1">
    <citation type="submission" date="2013-08" db="EMBL/GenBank/DDBJ databases">
        <authorList>
            <person name="Durkin A.S."/>
            <person name="Haft D.R."/>
            <person name="McCorrison J."/>
            <person name="Torralba M."/>
            <person name="Gillis M."/>
            <person name="Haft D.H."/>
            <person name="Methe B."/>
            <person name="Sutton G."/>
            <person name="Nelson K.E."/>
        </authorList>
    </citation>
    <scope>NUCLEOTIDE SEQUENCE [LARGE SCALE GENOMIC DNA]</scope>
    <source>
        <strain evidence="3 5">ATCC 35536</strain>
        <strain evidence="2 4">VPI DR56BR1116</strain>
    </source>
</reference>
<feature type="transmembrane region" description="Helical" evidence="1">
    <location>
        <begin position="12"/>
        <end position="32"/>
    </location>
</feature>
<keyword evidence="1" id="KW-1133">Transmembrane helix</keyword>
<keyword evidence="1" id="KW-0472">Membrane</keyword>
<name>U2L1V1_TRESO</name>
<organism evidence="2 4">
    <name type="scientific">Treponema socranskii subsp. socranskii VPI DR56BR1116 = ATCC 35536</name>
    <dbReference type="NCBI Taxonomy" id="1125725"/>
    <lineage>
        <taxon>Bacteria</taxon>
        <taxon>Pseudomonadati</taxon>
        <taxon>Spirochaetota</taxon>
        <taxon>Spirochaetia</taxon>
        <taxon>Spirochaetales</taxon>
        <taxon>Treponemataceae</taxon>
        <taxon>Treponema</taxon>
    </lineage>
</organism>
<comment type="caution">
    <text evidence="2">The sequence shown here is derived from an EMBL/GenBank/DDBJ whole genome shotgun (WGS) entry which is preliminary data.</text>
</comment>
<protein>
    <recommendedName>
        <fullName evidence="6">Cobalt transport domain protein</fullName>
    </recommendedName>
</protein>
<feature type="transmembrane region" description="Helical" evidence="1">
    <location>
        <begin position="44"/>
        <end position="61"/>
    </location>
</feature>
<evidence type="ECO:0008006" key="6">
    <source>
        <dbReference type="Google" id="ProtNLM"/>
    </source>
</evidence>
<dbReference type="STRING" id="1125725.HMPREF1325_0523"/>
<evidence type="ECO:0000313" key="4">
    <source>
        <dbReference type="Proteomes" id="UP000016412"/>
    </source>
</evidence>
<keyword evidence="1" id="KW-0812">Transmembrane</keyword>
<feature type="transmembrane region" description="Helical" evidence="1">
    <location>
        <begin position="93"/>
        <end position="116"/>
    </location>
</feature>
<evidence type="ECO:0000256" key="1">
    <source>
        <dbReference type="SAM" id="Phobius"/>
    </source>
</evidence>
<evidence type="ECO:0000313" key="3">
    <source>
        <dbReference type="EMBL" id="ERJ98502.1"/>
    </source>
</evidence>
<dbReference type="Proteomes" id="UP000016412">
    <property type="component" value="Unassembled WGS sequence"/>
</dbReference>
<evidence type="ECO:0000313" key="5">
    <source>
        <dbReference type="Proteomes" id="UP000016646"/>
    </source>
</evidence>
<evidence type="ECO:0000313" key="2">
    <source>
        <dbReference type="EMBL" id="ERF59843.1"/>
    </source>
</evidence>
<dbReference type="eggNOG" id="ENOG5030JZB">
    <property type="taxonomic scope" value="Bacteria"/>
</dbReference>
<dbReference type="PATRIC" id="fig|1125725.3.peg.2204"/>
<accession>U2L1V1</accession>
<dbReference type="EMBL" id="AVQI01000080">
    <property type="protein sequence ID" value="ERJ98502.1"/>
    <property type="molecule type" value="Genomic_DNA"/>
</dbReference>
<dbReference type="Proteomes" id="UP000016646">
    <property type="component" value="Unassembled WGS sequence"/>
</dbReference>
<gene>
    <name evidence="3" type="ORF">HMPREF0860_0202</name>
    <name evidence="2" type="ORF">HMPREF1325_0523</name>
</gene>
<dbReference type="EMBL" id="AUZJ01000056">
    <property type="protein sequence ID" value="ERF59843.1"/>
    <property type="molecule type" value="Genomic_DNA"/>
</dbReference>
<feature type="transmembrane region" description="Helical" evidence="1">
    <location>
        <begin position="128"/>
        <end position="148"/>
    </location>
</feature>